<sequence length="155" mass="16891">MNITTLTQLLHTTIEGLGKPVPNPAIKAWPLGYPKALKAIPTCGARNVLTSLKHCSDAEQKSVPELVSDMLINAMHYVSLDADESDYEPDEDLAERFALGMADYAPKLQDSEHAVRDYCHGLLRLASQYKPDKAALQAQVAAATVNFENEAQPDG</sequence>
<evidence type="ECO:0000313" key="1">
    <source>
        <dbReference type="EMBL" id="SHH59152.1"/>
    </source>
</evidence>
<evidence type="ECO:0000313" key="2">
    <source>
        <dbReference type="Proteomes" id="UP000184268"/>
    </source>
</evidence>
<dbReference type="RefSeq" id="WP_067655494.1">
    <property type="nucleotide sequence ID" value="NZ_FQXG01000003.1"/>
</dbReference>
<dbReference type="EMBL" id="FQXG01000003">
    <property type="protein sequence ID" value="SHH59152.1"/>
    <property type="molecule type" value="Genomic_DNA"/>
</dbReference>
<organism evidence="1 2">
    <name type="scientific">Ferrimonas marina</name>
    <dbReference type="NCBI Taxonomy" id="299255"/>
    <lineage>
        <taxon>Bacteria</taxon>
        <taxon>Pseudomonadati</taxon>
        <taxon>Pseudomonadota</taxon>
        <taxon>Gammaproteobacteria</taxon>
        <taxon>Alteromonadales</taxon>
        <taxon>Ferrimonadaceae</taxon>
        <taxon>Ferrimonas</taxon>
    </lineage>
</organism>
<dbReference type="Proteomes" id="UP000184268">
    <property type="component" value="Unassembled WGS sequence"/>
</dbReference>
<accession>A0A1M5U7Y1</accession>
<keyword evidence="2" id="KW-1185">Reference proteome</keyword>
<protein>
    <submittedName>
        <fullName evidence="1">Uncharacterized protein</fullName>
    </submittedName>
</protein>
<dbReference type="AlphaFoldDB" id="A0A1M5U7Y1"/>
<reference evidence="1 2" key="1">
    <citation type="submission" date="2016-11" db="EMBL/GenBank/DDBJ databases">
        <authorList>
            <person name="Jaros S."/>
            <person name="Januszkiewicz K."/>
            <person name="Wedrychowicz H."/>
        </authorList>
    </citation>
    <scope>NUCLEOTIDE SEQUENCE [LARGE SCALE GENOMIC DNA]</scope>
    <source>
        <strain evidence="1 2">DSM 16917</strain>
    </source>
</reference>
<name>A0A1M5U7Y1_9GAMM</name>
<dbReference type="STRING" id="299255.SAMN02745129_2448"/>
<gene>
    <name evidence="1" type="ORF">SAMN02745129_2448</name>
</gene>
<proteinExistence type="predicted"/>